<dbReference type="Pfam" id="PF00589">
    <property type="entry name" value="Phage_integrase"/>
    <property type="match status" value="1"/>
</dbReference>
<gene>
    <name evidence="7" type="ORF">GL4_2812</name>
</gene>
<evidence type="ECO:0000313" key="8">
    <source>
        <dbReference type="Proteomes" id="UP000031643"/>
    </source>
</evidence>
<evidence type="ECO:0000256" key="3">
    <source>
        <dbReference type="ARBA" id="ARBA00023172"/>
    </source>
</evidence>
<dbReference type="InterPro" id="IPR010998">
    <property type="entry name" value="Integrase_recombinase_N"/>
</dbReference>
<reference evidence="7 8" key="1">
    <citation type="submission" date="2014-09" db="EMBL/GenBank/DDBJ databases">
        <title>Genome sequencing of Methyloceanibacter caenitepidi Gela4.</title>
        <authorList>
            <person name="Takeuchi M."/>
            <person name="Susumu S."/>
            <person name="Kamagata Y."/>
            <person name="Oshima K."/>
            <person name="Hattori M."/>
            <person name="Iwasaki W."/>
        </authorList>
    </citation>
    <scope>NUCLEOTIDE SEQUENCE [LARGE SCALE GENOMIC DNA]</scope>
    <source>
        <strain evidence="7 8">Gela4</strain>
    </source>
</reference>
<dbReference type="GO" id="GO:0003677">
    <property type="term" value="F:DNA binding"/>
    <property type="evidence" value="ECO:0007669"/>
    <property type="project" value="UniProtKB-UniRule"/>
</dbReference>
<evidence type="ECO:0000259" key="5">
    <source>
        <dbReference type="PROSITE" id="PS51898"/>
    </source>
</evidence>
<dbReference type="GO" id="GO:0006310">
    <property type="term" value="P:DNA recombination"/>
    <property type="evidence" value="ECO:0007669"/>
    <property type="project" value="UniProtKB-KW"/>
</dbReference>
<feature type="domain" description="Core-binding (CB)" evidence="6">
    <location>
        <begin position="97"/>
        <end position="177"/>
    </location>
</feature>
<dbReference type="Gene3D" id="1.10.443.10">
    <property type="entry name" value="Intergrase catalytic core"/>
    <property type="match status" value="1"/>
</dbReference>
<dbReference type="HOGENOM" id="CLU_047407_4_0_5"/>
<dbReference type="STRING" id="1384459.GL4_2812"/>
<dbReference type="InterPro" id="IPR044068">
    <property type="entry name" value="CB"/>
</dbReference>
<dbReference type="PROSITE" id="PS51900">
    <property type="entry name" value="CB"/>
    <property type="match status" value="1"/>
</dbReference>
<dbReference type="SUPFAM" id="SSF56349">
    <property type="entry name" value="DNA breaking-rejoining enzymes"/>
    <property type="match status" value="1"/>
</dbReference>
<dbReference type="CDD" id="cd00799">
    <property type="entry name" value="INT_Cre_C"/>
    <property type="match status" value="1"/>
</dbReference>
<sequence length="399" mass="42917">MSQDALESGISRSHQLPALLGMSEHDARHIGGPNEAHVVGASGILAYALKLAREMACDVHDDKKMASIARATTTEQADEPTMLQEVTIRPGRSSQLQRATTAAGEFARASKSEATRRAYQSDAADFSAWCDRHGVEALPATVETIAAYLASLAQTGLKASTVTRRCAGIGYMHRIAGFEPPTNNQAIKVVLAGIKRSIGTADHRKAPATAETLRAIVADMPSDLRGLRDRALLLLGFAAALRRSELVALNVEDLEQTDEGLLVAIRRSKTDQEGLGDFVSIPHGSRLKPVAAVEAWLEAAEITEGPIFRSIRKGNSAISGRLSDRSVAMIVKARAEAAGFDPTMFSGHSLRAGFVTSALYHGADVLRVMDVTRHREVSTLKTYDRRAKAFKEHAGEAFL</sequence>
<dbReference type="EMBL" id="AP014648">
    <property type="protein sequence ID" value="BAQ18246.1"/>
    <property type="molecule type" value="Genomic_DNA"/>
</dbReference>
<feature type="domain" description="Tyr recombinase" evidence="5">
    <location>
        <begin position="203"/>
        <end position="399"/>
    </location>
</feature>
<dbReference type="RefSeq" id="WP_244462624.1">
    <property type="nucleotide sequence ID" value="NZ_AP014648.1"/>
</dbReference>
<evidence type="ECO:0000313" key="7">
    <source>
        <dbReference type="EMBL" id="BAQ18246.1"/>
    </source>
</evidence>
<dbReference type="InterPro" id="IPR013762">
    <property type="entry name" value="Integrase-like_cat_sf"/>
</dbReference>
<evidence type="ECO:0000256" key="1">
    <source>
        <dbReference type="ARBA" id="ARBA00022908"/>
    </source>
</evidence>
<dbReference type="Proteomes" id="UP000031643">
    <property type="component" value="Chromosome"/>
</dbReference>
<keyword evidence="8" id="KW-1185">Reference proteome</keyword>
<dbReference type="InterPro" id="IPR052925">
    <property type="entry name" value="Phage_Integrase-like_Recomb"/>
</dbReference>
<dbReference type="SUPFAM" id="SSF47823">
    <property type="entry name" value="lambda integrase-like, N-terminal domain"/>
    <property type="match status" value="1"/>
</dbReference>
<accession>A0A0A8K615</accession>
<proteinExistence type="predicted"/>
<dbReference type="PANTHER" id="PTHR34605">
    <property type="entry name" value="PHAGE_INTEGRASE DOMAIN-CONTAINING PROTEIN"/>
    <property type="match status" value="1"/>
</dbReference>
<dbReference type="GO" id="GO:0015074">
    <property type="term" value="P:DNA integration"/>
    <property type="evidence" value="ECO:0007669"/>
    <property type="project" value="UniProtKB-KW"/>
</dbReference>
<dbReference type="KEGG" id="mcg:GL4_2812"/>
<dbReference type="PROSITE" id="PS51898">
    <property type="entry name" value="TYR_RECOMBINASE"/>
    <property type="match status" value="1"/>
</dbReference>
<evidence type="ECO:0000259" key="6">
    <source>
        <dbReference type="PROSITE" id="PS51900"/>
    </source>
</evidence>
<dbReference type="InterPro" id="IPR004107">
    <property type="entry name" value="Integrase_SAM-like_N"/>
</dbReference>
<dbReference type="Pfam" id="PF02899">
    <property type="entry name" value="Phage_int_SAM_1"/>
    <property type="match status" value="1"/>
</dbReference>
<dbReference type="InterPro" id="IPR002104">
    <property type="entry name" value="Integrase_catalytic"/>
</dbReference>
<keyword evidence="2 4" id="KW-0238">DNA-binding</keyword>
<dbReference type="PANTHER" id="PTHR34605:SF3">
    <property type="entry name" value="P CELL-TYPE AGGLUTINATION PROTEIN MAP4-LIKE-RELATED"/>
    <property type="match status" value="1"/>
</dbReference>
<evidence type="ECO:0000256" key="4">
    <source>
        <dbReference type="PROSITE-ProRule" id="PRU01248"/>
    </source>
</evidence>
<dbReference type="Gene3D" id="1.10.150.130">
    <property type="match status" value="1"/>
</dbReference>
<dbReference type="AlphaFoldDB" id="A0A0A8K615"/>
<organism evidence="7 8">
    <name type="scientific">Methyloceanibacter caenitepidi</name>
    <dbReference type="NCBI Taxonomy" id="1384459"/>
    <lineage>
        <taxon>Bacteria</taxon>
        <taxon>Pseudomonadati</taxon>
        <taxon>Pseudomonadota</taxon>
        <taxon>Alphaproteobacteria</taxon>
        <taxon>Hyphomicrobiales</taxon>
        <taxon>Hyphomicrobiaceae</taxon>
        <taxon>Methyloceanibacter</taxon>
    </lineage>
</organism>
<keyword evidence="3" id="KW-0233">DNA recombination</keyword>
<evidence type="ECO:0000256" key="2">
    <source>
        <dbReference type="ARBA" id="ARBA00023125"/>
    </source>
</evidence>
<keyword evidence="1" id="KW-0229">DNA integration</keyword>
<name>A0A0A8K615_9HYPH</name>
<protein>
    <submittedName>
        <fullName evidence="7">Integrase/recombinase xerD homolog</fullName>
    </submittedName>
</protein>
<dbReference type="InterPro" id="IPR011010">
    <property type="entry name" value="DNA_brk_join_enz"/>
</dbReference>